<dbReference type="Pfam" id="PF13649">
    <property type="entry name" value="Methyltransf_25"/>
    <property type="match status" value="1"/>
</dbReference>
<protein>
    <submittedName>
        <fullName evidence="3">Methyltransferase domain-containing protein</fullName>
    </submittedName>
</protein>
<dbReference type="AlphaFoldDB" id="A0A7Y3WDN4"/>
<evidence type="ECO:0000259" key="1">
    <source>
        <dbReference type="Pfam" id="PF10119"/>
    </source>
</evidence>
<accession>A0A7Y3WDN4</accession>
<dbReference type="SUPFAM" id="SSF53335">
    <property type="entry name" value="S-adenosyl-L-methionine-dependent methyltransferases"/>
    <property type="match status" value="1"/>
</dbReference>
<feature type="domain" description="Methyltransferase" evidence="2">
    <location>
        <begin position="46"/>
        <end position="142"/>
    </location>
</feature>
<keyword evidence="3" id="KW-0808">Transferase</keyword>
<dbReference type="CDD" id="cd02440">
    <property type="entry name" value="AdoMet_MTases"/>
    <property type="match status" value="1"/>
</dbReference>
<organism evidence="3 4">
    <name type="scientific">Rhizobium sophorae</name>
    <dbReference type="NCBI Taxonomy" id="1535242"/>
    <lineage>
        <taxon>Bacteria</taxon>
        <taxon>Pseudomonadati</taxon>
        <taxon>Pseudomonadota</taxon>
        <taxon>Alphaproteobacteria</taxon>
        <taxon>Hyphomicrobiales</taxon>
        <taxon>Rhizobiaceae</taxon>
        <taxon>Rhizobium/Agrobacterium group</taxon>
        <taxon>Rhizobium</taxon>
    </lineage>
</organism>
<name>A0A7Y3WDN4_9HYPH</name>
<sequence>MAWSYGYFTDLNYSHGYYPEMNPTMLRLACLCQAVEPQLSEEPIYLELGFGQGVSINMHAAGSVGSYWGTDFNPTQTVEARKLAAASGASLHLFDDSFEELASRNDLPDFDVIALHGIWSWISETNRKIITDIIRRKLRPGGIAYISYNCLPGWAPIIPIRELMSLYQEYGEGKISGPVGMIEGALQFLGDVAKAGSIYFNENPIAGHHLKHLMKQGPNYLAHEYLNADWHLGHFSDMARSLDDAKLTYVGSARLLDGMDALQFTDEGRKLVSQIGHPIMRETVRDYLLNRRFRSDIFVKGARKLSGPEHRDAWHSLAFVLSTPIVDIPKKIPLSRGEVELPADKYDPILEALCEDKYRPKGVDELLQHSKLRGFLPQDVVEALTVLTGAGFTAPVRDPSKKVQEQCKALNRHILERARISMDLHHMVSPVTGGGIAIPHIAQLFILGLREGKTDADSLANHVWEFLDSIGERLVRDGQSIESRDANLKELRGSAVKFLRSSRPLLEALQIIDPSEIGGPPIEDL</sequence>
<comment type="caution">
    <text evidence="3">The sequence shown here is derived from an EMBL/GenBank/DDBJ whole genome shotgun (WGS) entry which is preliminary data.</text>
</comment>
<dbReference type="Pfam" id="PF10119">
    <property type="entry name" value="MethyTransf_Reg"/>
    <property type="match status" value="1"/>
</dbReference>
<evidence type="ECO:0000259" key="2">
    <source>
        <dbReference type="Pfam" id="PF13649"/>
    </source>
</evidence>
<keyword evidence="3" id="KW-0489">Methyltransferase</keyword>
<feature type="domain" description="Methyltransferase regulatory" evidence="1">
    <location>
        <begin position="218"/>
        <end position="300"/>
    </location>
</feature>
<dbReference type="GO" id="GO:0008168">
    <property type="term" value="F:methyltransferase activity"/>
    <property type="evidence" value="ECO:0007669"/>
    <property type="project" value="UniProtKB-KW"/>
</dbReference>
<evidence type="ECO:0000313" key="4">
    <source>
        <dbReference type="Proteomes" id="UP000519972"/>
    </source>
</evidence>
<dbReference type="GO" id="GO:0032259">
    <property type="term" value="P:methylation"/>
    <property type="evidence" value="ECO:0007669"/>
    <property type="project" value="UniProtKB-KW"/>
</dbReference>
<gene>
    <name evidence="3" type="ORF">G9X64_05920</name>
</gene>
<dbReference type="RefSeq" id="WP_171376165.1">
    <property type="nucleotide sequence ID" value="NZ_JABFCN010000009.1"/>
</dbReference>
<evidence type="ECO:0000313" key="3">
    <source>
        <dbReference type="EMBL" id="NNU36026.1"/>
    </source>
</evidence>
<proteinExistence type="predicted"/>
<dbReference type="Proteomes" id="UP000519972">
    <property type="component" value="Unassembled WGS sequence"/>
</dbReference>
<dbReference type="InterPro" id="IPR029063">
    <property type="entry name" value="SAM-dependent_MTases_sf"/>
</dbReference>
<keyword evidence="4" id="KW-1185">Reference proteome</keyword>
<dbReference type="EMBL" id="JABFCN010000009">
    <property type="protein sequence ID" value="NNU36026.1"/>
    <property type="molecule type" value="Genomic_DNA"/>
</dbReference>
<dbReference type="Gene3D" id="3.40.50.150">
    <property type="entry name" value="Vaccinia Virus protein VP39"/>
    <property type="match status" value="1"/>
</dbReference>
<reference evidence="3 4" key="1">
    <citation type="submission" date="2020-02" db="EMBL/GenBank/DDBJ databases">
        <authorList>
            <person name="Sun Q."/>
        </authorList>
    </citation>
    <scope>NUCLEOTIDE SEQUENCE [LARGE SCALE GENOMIC DNA]</scope>
    <source>
        <strain evidence="3 4">CCBAU 03386</strain>
    </source>
</reference>
<dbReference type="InterPro" id="IPR041698">
    <property type="entry name" value="Methyltransf_25"/>
</dbReference>
<dbReference type="InterPro" id="IPR018773">
    <property type="entry name" value="MeTrfase_reg_dom_prd"/>
</dbReference>